<evidence type="ECO:0008006" key="4">
    <source>
        <dbReference type="Google" id="ProtNLM"/>
    </source>
</evidence>
<evidence type="ECO:0000313" key="3">
    <source>
        <dbReference type="Proteomes" id="UP001149074"/>
    </source>
</evidence>
<feature type="chain" id="PRO_5040890644" description="Saponin hydrolase" evidence="1">
    <location>
        <begin position="25"/>
        <end position="629"/>
    </location>
</feature>
<dbReference type="RefSeq" id="XP_056474431.1">
    <property type="nucleotide sequence ID" value="XM_056618272.1"/>
</dbReference>
<dbReference type="GeneID" id="81357251"/>
<evidence type="ECO:0000313" key="2">
    <source>
        <dbReference type="EMBL" id="KAJ5098777.1"/>
    </source>
</evidence>
<gene>
    <name evidence="2" type="ORF">N7532_005778</name>
</gene>
<name>A0A9W9KBA3_9EURO</name>
<keyword evidence="1" id="KW-0732">Signal</keyword>
<reference evidence="2" key="2">
    <citation type="journal article" date="2023" name="IMA Fungus">
        <title>Comparative genomic study of the Penicillium genus elucidates a diverse pangenome and 15 lateral gene transfer events.</title>
        <authorList>
            <person name="Petersen C."/>
            <person name="Sorensen T."/>
            <person name="Nielsen M.R."/>
            <person name="Sondergaard T.E."/>
            <person name="Sorensen J.L."/>
            <person name="Fitzpatrick D.A."/>
            <person name="Frisvad J.C."/>
            <person name="Nielsen K.L."/>
        </authorList>
    </citation>
    <scope>NUCLEOTIDE SEQUENCE</scope>
    <source>
        <strain evidence="2">IBT 30761</strain>
    </source>
</reference>
<dbReference type="OrthoDB" id="10265322at2759"/>
<dbReference type="SUPFAM" id="SSF82171">
    <property type="entry name" value="DPP6 N-terminal domain-like"/>
    <property type="match status" value="1"/>
</dbReference>
<evidence type="ECO:0000256" key="1">
    <source>
        <dbReference type="SAM" id="SignalP"/>
    </source>
</evidence>
<dbReference type="AlphaFoldDB" id="A0A9W9KBA3"/>
<proteinExistence type="predicted"/>
<reference evidence="2" key="1">
    <citation type="submission" date="2022-11" db="EMBL/GenBank/DDBJ databases">
        <authorList>
            <person name="Petersen C."/>
        </authorList>
    </citation>
    <scope>NUCLEOTIDE SEQUENCE</scope>
    <source>
        <strain evidence="2">IBT 30761</strain>
    </source>
</reference>
<keyword evidence="3" id="KW-1185">Reference proteome</keyword>
<dbReference type="Gene3D" id="2.120.10.30">
    <property type="entry name" value="TolB, C-terminal domain"/>
    <property type="match status" value="1"/>
</dbReference>
<accession>A0A9W9KBA3</accession>
<organism evidence="2 3">
    <name type="scientific">Penicillium argentinense</name>
    <dbReference type="NCBI Taxonomy" id="1131581"/>
    <lineage>
        <taxon>Eukaryota</taxon>
        <taxon>Fungi</taxon>
        <taxon>Dikarya</taxon>
        <taxon>Ascomycota</taxon>
        <taxon>Pezizomycotina</taxon>
        <taxon>Eurotiomycetes</taxon>
        <taxon>Eurotiomycetidae</taxon>
        <taxon>Eurotiales</taxon>
        <taxon>Aspergillaceae</taxon>
        <taxon>Penicillium</taxon>
    </lineage>
</organism>
<sequence length="629" mass="68153">MCLIYTFFMLKMYWPFFTVISTAALGISSKVPAPPEQESIEVIELPLPPVAPSNTTGACSVSINHHRTGCIGKISESFQAGDFAPDGKHVVVTVEFVGAPAAPDPASIYSGLQLILVKSDGTNFTNGDPWKCLSCGVPAQNARSVDSSKDYPHIARNAQQVLWGHNILDCSGIPLTSDLCAPNKTHIYPIYWPAGKNSSGTPREMRMHPDDVHMGWSSFTTGGEYAYYGRLQFNANPSNGTLRVPRYDLVDVNLLVQPNGTAPIVAQGSELRIHDEAISVGELRGFSGSGDEILYIGSTREANNIDLFAVHIITGAVRRLTSHPEYADPIAFSHDNQWFVSMDTRGSDRQMWMSGERYIPPVIDLVTVTAASSTRNNGARRFFQPILIDRYGDRGEYFGQQVNYEANPSNGSVGDPNWNGRADPAFSPDGTHIVYWQALVVSPACGGENPLPCPVSTAQGGRTYRVMLAHFANRKPAKPAPIFAAPDYIPWATPFPPGSSPPTPYSVPAGNYILYGKASGLAKATLTEDPLFGSIKAVSMNYTNYSDDGKHYLNGYESVTVTLSTSNPWLNNLDWISNIVQTGAVHALKKTGPGGFHLSIDALENIFEANGTLTTTIDGVTYHQPANGT</sequence>
<feature type="signal peptide" evidence="1">
    <location>
        <begin position="1"/>
        <end position="24"/>
    </location>
</feature>
<dbReference type="EMBL" id="JAPQKI010000005">
    <property type="protein sequence ID" value="KAJ5098777.1"/>
    <property type="molecule type" value="Genomic_DNA"/>
</dbReference>
<dbReference type="Proteomes" id="UP001149074">
    <property type="component" value="Unassembled WGS sequence"/>
</dbReference>
<protein>
    <recommendedName>
        <fullName evidence="4">Saponin hydrolase</fullName>
    </recommendedName>
</protein>
<dbReference type="InterPro" id="IPR011042">
    <property type="entry name" value="6-blade_b-propeller_TolB-like"/>
</dbReference>
<comment type="caution">
    <text evidence="2">The sequence shown here is derived from an EMBL/GenBank/DDBJ whole genome shotgun (WGS) entry which is preliminary data.</text>
</comment>